<dbReference type="GO" id="GO:0016020">
    <property type="term" value="C:membrane"/>
    <property type="evidence" value="ECO:0007669"/>
    <property type="project" value="GOC"/>
</dbReference>
<dbReference type="GO" id="GO:0009245">
    <property type="term" value="P:lipid A biosynthetic process"/>
    <property type="evidence" value="ECO:0007669"/>
    <property type="project" value="TreeGrafter"/>
</dbReference>
<dbReference type="PANTHER" id="PTHR31302">
    <property type="entry name" value="TRANSMEMBRANE PROTEIN WITH METALLOPHOSPHOESTERASE DOMAIN-RELATED"/>
    <property type="match status" value="1"/>
</dbReference>
<dbReference type="Gene3D" id="3.60.21.10">
    <property type="match status" value="1"/>
</dbReference>
<dbReference type="Pfam" id="PF00149">
    <property type="entry name" value="Metallophos"/>
    <property type="match status" value="1"/>
</dbReference>
<sequence length="380" mass="40628">MSSTARPAAFGPLAPPHSSVRRLVRGAGIAAGAAAGLGAAALLYGRFVELNRFTVRRESLAVLPPGSPDLRVLHLSDLHMIPGQRRKIEFVRSLTGLAPDLVVSTGDNFSHPEALDPLLEALDPLLDLPGVYVPGSNCYFAPQLKNPARYLWKDTSAESAAKAAAAGGHPASLAEGQVSASGGARRVLPFRRMHEHFDARGWTGLVNRTDSLTVRGVRLDFSGVDDPHLGYDEHPGFAPQAYARDPQRPSLRVGVLHAPYQRCLERFAEDGAEVVFAGHTHGGQICLPGGRAVVSNCDLEPARAKGISYQRGIMPVQVSAGLGTSRFAPVRLFCPPEAVLVTLTAARAEPPSSPSSQLPWLMSQVGIRGRRVERCLFASR</sequence>
<evidence type="ECO:0000313" key="4">
    <source>
        <dbReference type="Proteomes" id="UP000594975"/>
    </source>
</evidence>
<proteinExistence type="predicted"/>
<dbReference type="PANTHER" id="PTHR31302:SF20">
    <property type="entry name" value="CONSERVED PROTEIN"/>
    <property type="match status" value="1"/>
</dbReference>
<dbReference type="GO" id="GO:0008758">
    <property type="term" value="F:UDP-2,3-diacylglucosamine hydrolase activity"/>
    <property type="evidence" value="ECO:0007669"/>
    <property type="project" value="TreeGrafter"/>
</dbReference>
<dbReference type="GeneID" id="61262136"/>
<dbReference type="Proteomes" id="UP000594975">
    <property type="component" value="Chromosome"/>
</dbReference>
<accession>A0A7T3CGZ4</accession>
<dbReference type="InterPro" id="IPR004843">
    <property type="entry name" value="Calcineurin-like_PHP"/>
</dbReference>
<dbReference type="InterPro" id="IPR029052">
    <property type="entry name" value="Metallo-depent_PP-like"/>
</dbReference>
<dbReference type="KEGG" id="rkr:I6G21_02040"/>
<dbReference type="EMBL" id="CP065738">
    <property type="protein sequence ID" value="QPT54011.1"/>
    <property type="molecule type" value="Genomic_DNA"/>
</dbReference>
<dbReference type="AlphaFoldDB" id="A0A7T3CGZ4"/>
<dbReference type="InterPro" id="IPR051158">
    <property type="entry name" value="Metallophosphoesterase_sf"/>
</dbReference>
<reference evidence="3 4" key="1">
    <citation type="submission" date="2020-12" db="EMBL/GenBank/DDBJ databases">
        <title>FDA dAtabase for Regulatory Grade micrObial Sequences (FDA-ARGOS): Supporting development and validation of Infectious Disease Dx tests.</title>
        <authorList>
            <person name="Sproer C."/>
            <person name="Gronow S."/>
            <person name="Severitt S."/>
            <person name="Schroder I."/>
            <person name="Tallon L."/>
            <person name="Sadzewicz L."/>
            <person name="Zhao X."/>
            <person name="Boylan J."/>
            <person name="Ott S."/>
            <person name="Bowen H."/>
            <person name="Vavikolanu K."/>
            <person name="Mehta A."/>
            <person name="Aluvathingal J."/>
            <person name="Nadendla S."/>
            <person name="Lowell S."/>
            <person name="Myers T."/>
            <person name="Yan Y."/>
            <person name="Sichtig H."/>
        </authorList>
    </citation>
    <scope>NUCLEOTIDE SEQUENCE [LARGE SCALE GENOMIC DNA]</scope>
    <source>
        <strain evidence="3 4">FDAARGOS_864</strain>
    </source>
</reference>
<evidence type="ECO:0000256" key="1">
    <source>
        <dbReference type="SAM" id="Phobius"/>
    </source>
</evidence>
<gene>
    <name evidence="3" type="ORF">I6G21_02040</name>
</gene>
<evidence type="ECO:0000259" key="2">
    <source>
        <dbReference type="Pfam" id="PF00149"/>
    </source>
</evidence>
<dbReference type="RefSeq" id="WP_129357715.1">
    <property type="nucleotide sequence ID" value="NZ_CP065738.1"/>
</dbReference>
<keyword evidence="1" id="KW-0812">Transmembrane</keyword>
<organism evidence="3 4">
    <name type="scientific">Rothia kristinae</name>
    <dbReference type="NCBI Taxonomy" id="37923"/>
    <lineage>
        <taxon>Bacteria</taxon>
        <taxon>Bacillati</taxon>
        <taxon>Actinomycetota</taxon>
        <taxon>Actinomycetes</taxon>
        <taxon>Micrococcales</taxon>
        <taxon>Micrococcaceae</taxon>
        <taxon>Rothia</taxon>
    </lineage>
</organism>
<protein>
    <submittedName>
        <fullName evidence="3">Metallophosphoesterase</fullName>
    </submittedName>
</protein>
<dbReference type="SUPFAM" id="SSF56300">
    <property type="entry name" value="Metallo-dependent phosphatases"/>
    <property type="match status" value="1"/>
</dbReference>
<feature type="domain" description="Calcineurin-like phosphoesterase" evidence="2">
    <location>
        <begin position="70"/>
        <end position="282"/>
    </location>
</feature>
<evidence type="ECO:0000313" key="3">
    <source>
        <dbReference type="EMBL" id="QPT54011.1"/>
    </source>
</evidence>
<keyword evidence="1" id="KW-1133">Transmembrane helix</keyword>
<name>A0A7T3CGZ4_9MICC</name>
<keyword evidence="1" id="KW-0472">Membrane</keyword>
<feature type="transmembrane region" description="Helical" evidence="1">
    <location>
        <begin position="23"/>
        <end position="47"/>
    </location>
</feature>